<dbReference type="KEGG" id="bsol:FSW04_24015"/>
<name>A0A5B8UD95_9ACTN</name>
<evidence type="ECO:0000256" key="4">
    <source>
        <dbReference type="ARBA" id="ARBA00022679"/>
    </source>
</evidence>
<evidence type="ECO:0000256" key="7">
    <source>
        <dbReference type="ARBA" id="ARBA00022989"/>
    </source>
</evidence>
<evidence type="ECO:0000256" key="2">
    <source>
        <dbReference type="ARBA" id="ARBA00022475"/>
    </source>
</evidence>
<dbReference type="AlphaFoldDB" id="A0A5B8UD95"/>
<evidence type="ECO:0000256" key="6">
    <source>
        <dbReference type="ARBA" id="ARBA00022985"/>
    </source>
</evidence>
<dbReference type="CDD" id="cd04179">
    <property type="entry name" value="DPM_DPG-synthase_like"/>
    <property type="match status" value="1"/>
</dbReference>
<keyword evidence="4 11" id="KW-0808">Transferase</keyword>
<feature type="domain" description="Glycosyltransferase 2-like" evidence="10">
    <location>
        <begin position="84"/>
        <end position="237"/>
    </location>
</feature>
<keyword evidence="6" id="KW-0448">Lipopolysaccharide biosynthesis</keyword>
<dbReference type="Gene3D" id="3.90.550.10">
    <property type="entry name" value="Spore Coat Polysaccharide Biosynthesis Protein SpsA, Chain A"/>
    <property type="match status" value="1"/>
</dbReference>
<dbReference type="PANTHER" id="PTHR48090:SF3">
    <property type="entry name" value="UNDECAPRENYL-PHOSPHATE 4-DEOXY-4-FORMAMIDO-L-ARABINOSE TRANSFERASE"/>
    <property type="match status" value="1"/>
</dbReference>
<reference evidence="11 12" key="1">
    <citation type="journal article" date="2018" name="J. Microbiol.">
        <title>Baekduia soli gen. nov., sp. nov., a novel bacterium isolated from the soil of Baekdu Mountain and proposal of a novel family name, Baekduiaceae fam. nov.</title>
        <authorList>
            <person name="An D.S."/>
            <person name="Siddiqi M.Z."/>
            <person name="Kim K.H."/>
            <person name="Yu H.S."/>
            <person name="Im W.T."/>
        </authorList>
    </citation>
    <scope>NUCLEOTIDE SEQUENCE [LARGE SCALE GENOMIC DNA]</scope>
    <source>
        <strain evidence="11 12">BR7-21</strain>
    </source>
</reference>
<evidence type="ECO:0000256" key="8">
    <source>
        <dbReference type="ARBA" id="ARBA00023136"/>
    </source>
</evidence>
<keyword evidence="12" id="KW-1185">Reference proteome</keyword>
<dbReference type="EMBL" id="CP042430">
    <property type="protein sequence ID" value="QEC50887.1"/>
    <property type="molecule type" value="Genomic_DNA"/>
</dbReference>
<dbReference type="GO" id="GO:0005886">
    <property type="term" value="C:plasma membrane"/>
    <property type="evidence" value="ECO:0007669"/>
    <property type="project" value="TreeGrafter"/>
</dbReference>
<dbReference type="OrthoDB" id="2369748at2"/>
<dbReference type="InterPro" id="IPR050256">
    <property type="entry name" value="Glycosyltransferase_2"/>
</dbReference>
<dbReference type="GO" id="GO:0009103">
    <property type="term" value="P:lipopolysaccharide biosynthetic process"/>
    <property type="evidence" value="ECO:0007669"/>
    <property type="project" value="UniProtKB-KW"/>
</dbReference>
<dbReference type="SUPFAM" id="SSF53448">
    <property type="entry name" value="Nucleotide-diphospho-sugar transferases"/>
    <property type="match status" value="1"/>
</dbReference>
<proteinExistence type="inferred from homology"/>
<dbReference type="GO" id="GO:0099621">
    <property type="term" value="F:undecaprenyl-phosphate 4-deoxy-4-formamido-L-arabinose transferase activity"/>
    <property type="evidence" value="ECO:0007669"/>
    <property type="project" value="TreeGrafter"/>
</dbReference>
<organism evidence="11 12">
    <name type="scientific">Baekduia soli</name>
    <dbReference type="NCBI Taxonomy" id="496014"/>
    <lineage>
        <taxon>Bacteria</taxon>
        <taxon>Bacillati</taxon>
        <taxon>Actinomycetota</taxon>
        <taxon>Thermoleophilia</taxon>
        <taxon>Solirubrobacterales</taxon>
        <taxon>Baekduiaceae</taxon>
        <taxon>Baekduia</taxon>
    </lineage>
</organism>
<dbReference type="Pfam" id="PF00535">
    <property type="entry name" value="Glycos_transf_2"/>
    <property type="match status" value="1"/>
</dbReference>
<keyword evidence="2" id="KW-1003">Cell membrane</keyword>
<keyword evidence="7" id="KW-1133">Transmembrane helix</keyword>
<gene>
    <name evidence="11" type="ORF">FSW04_24015</name>
</gene>
<keyword evidence="8" id="KW-0472">Membrane</keyword>
<accession>A0A5B8UD95</accession>
<evidence type="ECO:0000256" key="9">
    <source>
        <dbReference type="SAM" id="MobiDB-lite"/>
    </source>
</evidence>
<keyword evidence="3" id="KW-0328">Glycosyltransferase</keyword>
<feature type="region of interest" description="Disordered" evidence="9">
    <location>
        <begin position="49"/>
        <end position="73"/>
    </location>
</feature>
<evidence type="ECO:0000313" key="12">
    <source>
        <dbReference type="Proteomes" id="UP000321805"/>
    </source>
</evidence>
<dbReference type="Proteomes" id="UP000321805">
    <property type="component" value="Chromosome"/>
</dbReference>
<evidence type="ECO:0000256" key="1">
    <source>
        <dbReference type="ARBA" id="ARBA00006739"/>
    </source>
</evidence>
<protein>
    <submittedName>
        <fullName evidence="11">Glycosyltransferase family 2 protein</fullName>
    </submittedName>
</protein>
<dbReference type="InterPro" id="IPR029044">
    <property type="entry name" value="Nucleotide-diphossugar_trans"/>
</dbReference>
<comment type="similarity">
    <text evidence="1">Belongs to the glycosyltransferase 2 family.</text>
</comment>
<keyword evidence="5" id="KW-0812">Transmembrane</keyword>
<sequence>MGGDLDVVAVGGQRARHRLAQVVVVLHEQDLGVHRPANVAAAHGCNRVPTQRQPRAWGPLTPRRDSGAPPSAKELAVPTLSSLSIVLPCFNEAPNVAAAVAEAQAAASACASEHEILVVDDGSTDGTQAVAHAIAAADPRVRVVVHEANRGYGAAVRSGFNASRGDWVLLTDGDLQFDLGELSAFLEPAADHDLVAGFRIDRADPLPRRMAAHAWNRLMRRTFGVALRDVDCAFKLMRGPALRALPLESDGAMISTELLVRAQDAGWRIGEVGVHHRARTAGEPSGGDPAVVWRAFRERRALMRDLRARRAAPASAALARPTPS</sequence>
<evidence type="ECO:0000256" key="5">
    <source>
        <dbReference type="ARBA" id="ARBA00022692"/>
    </source>
</evidence>
<evidence type="ECO:0000313" key="11">
    <source>
        <dbReference type="EMBL" id="QEC50887.1"/>
    </source>
</evidence>
<evidence type="ECO:0000259" key="10">
    <source>
        <dbReference type="Pfam" id="PF00535"/>
    </source>
</evidence>
<dbReference type="InterPro" id="IPR001173">
    <property type="entry name" value="Glyco_trans_2-like"/>
</dbReference>
<evidence type="ECO:0000256" key="3">
    <source>
        <dbReference type="ARBA" id="ARBA00022676"/>
    </source>
</evidence>
<dbReference type="PANTHER" id="PTHR48090">
    <property type="entry name" value="UNDECAPRENYL-PHOSPHATE 4-DEOXY-4-FORMAMIDO-L-ARABINOSE TRANSFERASE-RELATED"/>
    <property type="match status" value="1"/>
</dbReference>